<dbReference type="AlphaFoldDB" id="A0A1H2MDT7"/>
<dbReference type="RefSeq" id="WP_197680689.1">
    <property type="nucleotide sequence ID" value="NZ_LT629799.1"/>
</dbReference>
<gene>
    <name evidence="1" type="ORF">SAMN04488544_1878</name>
</gene>
<dbReference type="EMBL" id="LT629799">
    <property type="protein sequence ID" value="SDU91349.1"/>
    <property type="molecule type" value="Genomic_DNA"/>
</dbReference>
<evidence type="ECO:0000313" key="2">
    <source>
        <dbReference type="Proteomes" id="UP000198825"/>
    </source>
</evidence>
<evidence type="ECO:0000313" key="1">
    <source>
        <dbReference type="EMBL" id="SDU91349.1"/>
    </source>
</evidence>
<dbReference type="Proteomes" id="UP000198825">
    <property type="component" value="Chromosome I"/>
</dbReference>
<reference evidence="2" key="1">
    <citation type="submission" date="2016-10" db="EMBL/GenBank/DDBJ databases">
        <authorList>
            <person name="Varghese N."/>
            <person name="Submissions S."/>
        </authorList>
    </citation>
    <scope>NUCLEOTIDE SEQUENCE [LARGE SCALE GENOMIC DNA]</scope>
    <source>
        <strain evidence="2">DSM 21743</strain>
    </source>
</reference>
<dbReference type="InterPro" id="IPR046037">
    <property type="entry name" value="DUF5995"/>
</dbReference>
<protein>
    <submittedName>
        <fullName evidence="1">Uncharacterized protein</fullName>
    </submittedName>
</protein>
<keyword evidence="2" id="KW-1185">Reference proteome</keyword>
<proteinExistence type="predicted"/>
<organism evidence="1 2">
    <name type="scientific">Microlunatus sagamiharensis</name>
    <dbReference type="NCBI Taxonomy" id="546874"/>
    <lineage>
        <taxon>Bacteria</taxon>
        <taxon>Bacillati</taxon>
        <taxon>Actinomycetota</taxon>
        <taxon>Actinomycetes</taxon>
        <taxon>Propionibacteriales</taxon>
        <taxon>Propionibacteriaceae</taxon>
        <taxon>Microlunatus</taxon>
    </lineage>
</organism>
<dbReference type="STRING" id="546874.SAMN04488544_1878"/>
<dbReference type="Pfam" id="PF19458">
    <property type="entry name" value="DUF5995"/>
    <property type="match status" value="1"/>
</dbReference>
<accession>A0A1H2MDT7</accession>
<sequence length="255" mass="27837">MSPARAVRGTPGDPAGVRAVAAALRARQEALPAGLAHRDTFLGVYARVTVAVADAVAAGVFEDPAWVSTWDEVFAELFLAAHDADLRGEPVPRPWRLAFAADPAMHPLGHLLLAMNAHINFDLPQSVAAVVSDADFADPDLLARRDRDHQRIDEVLFARVRAEDADLGWKTRVVDRLLAPANRWASRRFLRESREKVWRSTAVLQQARVEGPAAYDARVAELDVLTSAKIAEFLRPGPVLLRLALRGFGVTLPPA</sequence>
<name>A0A1H2MDT7_9ACTN</name>